<gene>
    <name evidence="2" type="ORF">RSOLAG1IB_07712</name>
</gene>
<evidence type="ECO:0000313" key="2">
    <source>
        <dbReference type="EMBL" id="CEL56296.1"/>
    </source>
</evidence>
<feature type="region of interest" description="Disordered" evidence="1">
    <location>
        <begin position="1"/>
        <end position="47"/>
    </location>
</feature>
<feature type="compositionally biased region" description="Low complexity" evidence="1">
    <location>
        <begin position="235"/>
        <end position="244"/>
    </location>
</feature>
<feature type="compositionally biased region" description="Polar residues" evidence="1">
    <location>
        <begin position="798"/>
        <end position="807"/>
    </location>
</feature>
<feature type="compositionally biased region" description="Basic and acidic residues" evidence="1">
    <location>
        <begin position="787"/>
        <end position="796"/>
    </location>
</feature>
<evidence type="ECO:0008006" key="4">
    <source>
        <dbReference type="Google" id="ProtNLM"/>
    </source>
</evidence>
<dbReference type="GO" id="GO:0035361">
    <property type="term" value="C:Cul8-RING ubiquitin ligase complex"/>
    <property type="evidence" value="ECO:0007669"/>
    <property type="project" value="TreeGrafter"/>
</dbReference>
<protein>
    <recommendedName>
        <fullName evidence="4">Protein mms22</fullName>
    </recommendedName>
</protein>
<dbReference type="GO" id="GO:0000724">
    <property type="term" value="P:double-strand break repair via homologous recombination"/>
    <property type="evidence" value="ECO:0007669"/>
    <property type="project" value="TreeGrafter"/>
</dbReference>
<feature type="region of interest" description="Disordered" evidence="1">
    <location>
        <begin position="584"/>
        <end position="643"/>
    </location>
</feature>
<sequence>MEGSDDEMDIIERAPRSRTTRSTGSVFGERDEDLDNDSEEVLTSDPEELAEILANRSLEKYIQEKSRSSRRSAVPGTTEDTDEQDINMSSPTAERSNEPVSLGLTRSPPRDTLRTSSPTQASQSSIDSVTEITHDYNADAMSTPRSANPTSSPNSVNNRYSPPGHLQYSSWHPKDDEEPMQRTNAENISKIRRSSEDHEQGPSLLPAGTSPGEGQFRAEHSRPQNPMPPDKLHLPSQSPRSYSPPIRPSPVPIITQTGLTAEDSGILIVSPVPLASPGRGGTNVPEIEDAVDETRQPIHGRTLRVRTARQQHPYAIEYAQYKRSMLQAGLNDAIIRPQMRDTQDHPDAPHAKHPRPLDPEMRGFIVPEDGESQDLYVPPPSPPQHERRSARDEQPAVNMDELLAGFGGVLSDDDTPTKRAARKDKGKEKAGPSPKKARPKPKPFPLNAKSRRQANVNKSQPLSSPVTREHDLPSEPSTPWPISNTPRRSARSNSGGSDIPAESDHGSDSSATTSSSGLADSLERKRMRILNRMMPTAWIRRQTERTGSKQDISSKPQKQQALPQTGGTKRNLANLQQPLVLVGDSESEEENNPIYEEDDQPTVSSYPGVRTPDRSPTFAPRRRRKTQVLSDDNEGDIVEISSSDERSISSNVIVPKHMDDDEISSWLTRRSPVRSGGGDLINRMLSRTGEFSRNSKPTPKKRRTGYKQDGTKMKQAKLTSMLRTSSQDGVIELSSDDDKPVAKRAGVRIHLDITRNQGPKHSRSQRTFTIRGDWAELLDGTVAPNMDTRRAKDKKSAYNRTASTSNLYVREDQGQPQRTQNDDTGGRPPQVHSFDHKAVSTDCGILPFDSHTKFSPSTYTGRGLLQNLLDTITVADAPSVEVAPVVVFGEHLDVRVTGSELMEKVRYLVPKWTGWLLGQDNETDQNVQRSFRYVALMMTHLLETSTNTIPLTSELISASLDFLEEDAREVLTLINSVSQGDPALKDSSIESNTKWLSFHWFLVELAARIVGSSHRRTLRMSISADLDSTPFDSAVHVLIRALLSYSLSERLQLAYNAVDDLNDLVLELWVCLIHLVDETRVAGVVNWKPLWIRVEQILDTPTFALPYKVFESERRWEYIFAFSALNMFSSQTGRLIPSHPPISRWAWVCKTIKDVRLKEDSNIAGASTRQQRIDFYVRTVIARCWLLHTMWGWNYQHHDRLFTLIYPIFQSRKLAKLRDEKTDFPPFIRHLDLENLDRFSNGDSAWSIFLKVFRSAIVDDPSGARKLYSTCIPIGVLNFTDENPATDMDLSRLLNRFAILLVVLITNPTQDRAVDCAKRIQALISFQTADMRSREACIRAFQYAGLLLKFYKLNFAPLTSWMRNMVASLQEGMNKATSLPHRNRLAVLVLCLLRGVCAIVSTAGFDRDSALEYPETGLLIPELFQLIFQLDMKSNPAARREIRLFLEAFCNAREAFISRLPPKPAAPIVQDEESQESYGFDDFALNLNDPDVLAGLDAAEGDEGLPANNPDPLVAKERASAELVRTTLSPAIFENVILGFGLDERRLSAAPERENDQGEEYAWVKVWVNCVKIVVENYRKTWWDYLGNWGGAHQERISRIIDIAAERRVRIQFCYLALKCSPNLVRQASREQKHLLILPWFQCLPHHRYTVEHKYTALIYDRGLASNPMLKGLPCRVNDKGEHYVLSTELMTERLEYVRRVLDNLNALAMVNRDNTMSTDVTRGREYIAKLFETMKYSWEHLGRPLAFSADRDLVPSYLEFCNEVKRSAAELLLEASVKDMSLRLSWVPQRP</sequence>
<dbReference type="OrthoDB" id="2386201at2759"/>
<dbReference type="GO" id="GO:0005634">
    <property type="term" value="C:nucleus"/>
    <property type="evidence" value="ECO:0007669"/>
    <property type="project" value="InterPro"/>
</dbReference>
<feature type="region of interest" description="Disordered" evidence="1">
    <location>
        <begin position="785"/>
        <end position="834"/>
    </location>
</feature>
<feature type="region of interest" description="Disordered" evidence="1">
    <location>
        <begin position="61"/>
        <end position="253"/>
    </location>
</feature>
<reference evidence="2 3" key="1">
    <citation type="submission" date="2014-11" db="EMBL/GenBank/DDBJ databases">
        <authorList>
            <person name="Wibberg Daniel"/>
        </authorList>
    </citation>
    <scope>NUCLEOTIDE SEQUENCE [LARGE SCALE GENOMIC DNA]</scope>
    <source>
        <strain evidence="2">Rhizoctonia solani AG1-IB 7/3/14</strain>
    </source>
</reference>
<feature type="compositionally biased region" description="Polar residues" evidence="1">
    <location>
        <begin position="475"/>
        <end position="496"/>
    </location>
</feature>
<feature type="compositionally biased region" description="Acidic residues" evidence="1">
    <location>
        <begin position="30"/>
        <end position="47"/>
    </location>
</feature>
<dbReference type="EMBL" id="LN679120">
    <property type="protein sequence ID" value="CEL56296.1"/>
    <property type="molecule type" value="Genomic_DNA"/>
</dbReference>
<feature type="compositionally biased region" description="Acidic residues" evidence="1">
    <location>
        <begin position="585"/>
        <end position="600"/>
    </location>
</feature>
<feature type="compositionally biased region" description="Basic and acidic residues" evidence="1">
    <location>
        <begin position="340"/>
        <end position="361"/>
    </location>
</feature>
<organism evidence="2 3">
    <name type="scientific">Thanatephorus cucumeris (strain AG1-IB / isolate 7/3/14)</name>
    <name type="common">Lettuce bottom rot fungus</name>
    <name type="synonym">Rhizoctonia solani</name>
    <dbReference type="NCBI Taxonomy" id="1108050"/>
    <lineage>
        <taxon>Eukaryota</taxon>
        <taxon>Fungi</taxon>
        <taxon>Dikarya</taxon>
        <taxon>Basidiomycota</taxon>
        <taxon>Agaricomycotina</taxon>
        <taxon>Agaricomycetes</taxon>
        <taxon>Cantharellales</taxon>
        <taxon>Ceratobasidiaceae</taxon>
        <taxon>Rhizoctonia</taxon>
        <taxon>Rhizoctonia solani AG-1</taxon>
    </lineage>
</organism>
<dbReference type="STRING" id="1108050.A0A0B7FE20"/>
<feature type="compositionally biased region" description="Polar residues" evidence="1">
    <location>
        <begin position="549"/>
        <end position="571"/>
    </location>
</feature>
<evidence type="ECO:0000313" key="3">
    <source>
        <dbReference type="Proteomes" id="UP000059188"/>
    </source>
</evidence>
<dbReference type="Pfam" id="PF09462">
    <property type="entry name" value="Mus7"/>
    <property type="match status" value="2"/>
</dbReference>
<accession>A0A0B7FE20</accession>
<proteinExistence type="predicted"/>
<keyword evidence="3" id="KW-1185">Reference proteome</keyword>
<evidence type="ECO:0000256" key="1">
    <source>
        <dbReference type="SAM" id="MobiDB-lite"/>
    </source>
</evidence>
<feature type="compositionally biased region" description="Low complexity" evidence="1">
    <location>
        <begin position="508"/>
        <end position="520"/>
    </location>
</feature>
<feature type="compositionally biased region" description="Polar residues" evidence="1">
    <location>
        <begin position="143"/>
        <end position="160"/>
    </location>
</feature>
<feature type="compositionally biased region" description="Basic and acidic residues" evidence="1">
    <location>
        <begin position="384"/>
        <end position="394"/>
    </location>
</feature>
<name>A0A0B7FE20_THACB</name>
<feature type="region of interest" description="Disordered" evidence="1">
    <location>
        <begin position="340"/>
        <end position="571"/>
    </location>
</feature>
<dbReference type="Proteomes" id="UP000059188">
    <property type="component" value="Unassembled WGS sequence"/>
</dbReference>
<dbReference type="InterPro" id="IPR019021">
    <property type="entry name" value="Mms22"/>
</dbReference>
<feature type="region of interest" description="Disordered" evidence="1">
    <location>
        <begin position="669"/>
        <end position="712"/>
    </location>
</feature>
<feature type="compositionally biased region" description="Polar residues" evidence="1">
    <location>
        <begin position="114"/>
        <end position="131"/>
    </location>
</feature>
<dbReference type="PANTHER" id="PTHR28122:SF1">
    <property type="entry name" value="E3 UBIQUITIN-PROTEIN LIGASE SUBSTRATE RECEPTOR MMS22"/>
    <property type="match status" value="1"/>
</dbReference>
<dbReference type="PANTHER" id="PTHR28122">
    <property type="entry name" value="E3 UBIQUITIN-PROTEIN LIGASE SUBSTRATE RECEPTOR MMS22"/>
    <property type="match status" value="1"/>
</dbReference>
<dbReference type="GO" id="GO:0031297">
    <property type="term" value="P:replication fork processing"/>
    <property type="evidence" value="ECO:0007669"/>
    <property type="project" value="InterPro"/>
</dbReference>
<feature type="compositionally biased region" description="Polar residues" evidence="1">
    <location>
        <begin position="453"/>
        <end position="466"/>
    </location>
</feature>